<keyword evidence="9" id="KW-1185">Reference proteome</keyword>
<dbReference type="PROSITE" id="PS50943">
    <property type="entry name" value="HTH_CROC1"/>
    <property type="match status" value="1"/>
</dbReference>
<sequence length="438" mass="50579">MNQAWKKQQSIQIGQNIRDRRKAIGLTQTHLAEGLFSVQAISLIERGKLNVSPETLEVFAVRLNCSVQDLLQMHDLQEAWLEELLQTALRYQESNQPAEAMEVLHTLYSEALSKNNMLYLQESSYLLCLLYHSIAKYSTSTDWGQQALRVLDPEPHLDRVLNTYITLSRNSYMVGKMWEAFDLLREAEQLVEDPSATTEAGNLYFSMALIKQMLQNWEGCIWYSEQALAQYELRDEIIKIGRTLMMMGTAYKNQGRVNIARQHIERSIRILSQTNDARSLARCYHNLGEVEIKIGASDKARKHFLRSLKLKRQSGDTASIQNTLHALAKVEMSNGNLEEARNILQDCLTRAEQMNNPLQLAVTKRHFGDLSLMQNQEEEFVLFYKQAIEAFEKLEFSTELAEAAEKLGEYYIEKGRERLAVPYVRLANYHYRKLLKKS</sequence>
<evidence type="ECO:0000313" key="9">
    <source>
        <dbReference type="Proteomes" id="UP000195437"/>
    </source>
</evidence>
<dbReference type="Pfam" id="PF01381">
    <property type="entry name" value="HTH_3"/>
    <property type="match status" value="1"/>
</dbReference>
<feature type="repeat" description="TPR" evidence="6">
    <location>
        <begin position="281"/>
        <end position="314"/>
    </location>
</feature>
<evidence type="ECO:0000256" key="4">
    <source>
        <dbReference type="ARBA" id="ARBA00022803"/>
    </source>
</evidence>
<dbReference type="Gene3D" id="1.10.260.40">
    <property type="entry name" value="lambda repressor-like DNA-binding domains"/>
    <property type="match status" value="1"/>
</dbReference>
<gene>
    <name evidence="8" type="ORF">CBW65_20700</name>
</gene>
<dbReference type="InterPro" id="IPR019734">
    <property type="entry name" value="TPR_rpt"/>
</dbReference>
<dbReference type="SUPFAM" id="SSF47413">
    <property type="entry name" value="lambda repressor-like DNA-binding domains"/>
    <property type="match status" value="1"/>
</dbReference>
<dbReference type="SUPFAM" id="SSF48452">
    <property type="entry name" value="TPR-like"/>
    <property type="match status" value="2"/>
</dbReference>
<keyword evidence="2" id="KW-0963">Cytoplasm</keyword>
<reference evidence="9" key="1">
    <citation type="submission" date="2017-05" db="EMBL/GenBank/DDBJ databases">
        <authorList>
            <person name="Sung H."/>
        </authorList>
    </citation>
    <scope>NUCLEOTIDE SEQUENCE [LARGE SCALE GENOMIC DNA]</scope>
    <source>
        <strain evidence="9">AR23208</strain>
    </source>
</reference>
<dbReference type="SMART" id="SM00530">
    <property type="entry name" value="HTH_XRE"/>
    <property type="match status" value="1"/>
</dbReference>
<keyword evidence="4 6" id="KW-0802">TPR repeat</keyword>
<name>A0A1Y0IRA1_9BACL</name>
<dbReference type="InterPro" id="IPR051476">
    <property type="entry name" value="Bac_ResReg_Asp_Phosphatase"/>
</dbReference>
<dbReference type="Gene3D" id="1.25.40.10">
    <property type="entry name" value="Tetratricopeptide repeat domain"/>
    <property type="match status" value="1"/>
</dbReference>
<dbReference type="KEGG" id="tum:CBW65_20700"/>
<evidence type="ECO:0000256" key="2">
    <source>
        <dbReference type="ARBA" id="ARBA00022490"/>
    </source>
</evidence>
<evidence type="ECO:0000256" key="1">
    <source>
        <dbReference type="ARBA" id="ARBA00004496"/>
    </source>
</evidence>
<dbReference type="InterPro" id="IPR001387">
    <property type="entry name" value="Cro/C1-type_HTH"/>
</dbReference>
<dbReference type="PROSITE" id="PS50005">
    <property type="entry name" value="TPR"/>
    <property type="match status" value="1"/>
</dbReference>
<evidence type="ECO:0000313" key="8">
    <source>
        <dbReference type="EMBL" id="ARU63128.1"/>
    </source>
</evidence>
<evidence type="ECO:0000259" key="7">
    <source>
        <dbReference type="PROSITE" id="PS50943"/>
    </source>
</evidence>
<keyword evidence="3" id="KW-0677">Repeat</keyword>
<protein>
    <recommendedName>
        <fullName evidence="7">HTH cro/C1-type domain-containing protein</fullName>
    </recommendedName>
</protein>
<evidence type="ECO:0000256" key="6">
    <source>
        <dbReference type="PROSITE-ProRule" id="PRU00339"/>
    </source>
</evidence>
<dbReference type="Pfam" id="PF13424">
    <property type="entry name" value="TPR_12"/>
    <property type="match status" value="1"/>
</dbReference>
<dbReference type="AlphaFoldDB" id="A0A1Y0IRA1"/>
<dbReference type="InterPro" id="IPR011990">
    <property type="entry name" value="TPR-like_helical_dom_sf"/>
</dbReference>
<dbReference type="RefSeq" id="WP_087458476.1">
    <property type="nucleotide sequence ID" value="NZ_CP021434.1"/>
</dbReference>
<dbReference type="EMBL" id="CP021434">
    <property type="protein sequence ID" value="ARU63128.1"/>
    <property type="molecule type" value="Genomic_DNA"/>
</dbReference>
<dbReference type="InterPro" id="IPR010982">
    <property type="entry name" value="Lambda_DNA-bd_dom_sf"/>
</dbReference>
<dbReference type="GO" id="GO:0003677">
    <property type="term" value="F:DNA binding"/>
    <property type="evidence" value="ECO:0007669"/>
    <property type="project" value="InterPro"/>
</dbReference>
<dbReference type="CDD" id="cd00093">
    <property type="entry name" value="HTH_XRE"/>
    <property type="match status" value="1"/>
</dbReference>
<feature type="domain" description="HTH cro/C1-type" evidence="7">
    <location>
        <begin position="17"/>
        <end position="70"/>
    </location>
</feature>
<organism evidence="8 9">
    <name type="scientific">Tumebacillus avium</name>
    <dbReference type="NCBI Taxonomy" id="1903704"/>
    <lineage>
        <taxon>Bacteria</taxon>
        <taxon>Bacillati</taxon>
        <taxon>Bacillota</taxon>
        <taxon>Bacilli</taxon>
        <taxon>Bacillales</taxon>
        <taxon>Alicyclobacillaceae</taxon>
        <taxon>Tumebacillus</taxon>
    </lineage>
</organism>
<dbReference type="Pfam" id="PF13374">
    <property type="entry name" value="TPR_10"/>
    <property type="match status" value="1"/>
</dbReference>
<dbReference type="PANTHER" id="PTHR46630">
    <property type="entry name" value="TETRATRICOPEPTIDE REPEAT PROTEIN 29"/>
    <property type="match status" value="1"/>
</dbReference>
<dbReference type="OrthoDB" id="252257at2"/>
<evidence type="ECO:0000256" key="3">
    <source>
        <dbReference type="ARBA" id="ARBA00022737"/>
    </source>
</evidence>
<dbReference type="SMART" id="SM00028">
    <property type="entry name" value="TPR"/>
    <property type="match status" value="3"/>
</dbReference>
<evidence type="ECO:0000256" key="5">
    <source>
        <dbReference type="ARBA" id="ARBA00038253"/>
    </source>
</evidence>
<dbReference type="PANTHER" id="PTHR46630:SF1">
    <property type="entry name" value="TETRATRICOPEPTIDE REPEAT PROTEIN 29"/>
    <property type="match status" value="1"/>
</dbReference>
<proteinExistence type="inferred from homology"/>
<dbReference type="GO" id="GO:0005737">
    <property type="term" value="C:cytoplasm"/>
    <property type="evidence" value="ECO:0007669"/>
    <property type="project" value="UniProtKB-SubCell"/>
</dbReference>
<accession>A0A1Y0IRA1</accession>
<comment type="similarity">
    <text evidence="5">Belongs to the Rap family.</text>
</comment>
<comment type="subcellular location">
    <subcellularLocation>
        <location evidence="1">Cytoplasm</location>
    </subcellularLocation>
</comment>
<dbReference type="Proteomes" id="UP000195437">
    <property type="component" value="Chromosome"/>
</dbReference>